<reference evidence="4 5" key="1">
    <citation type="journal article" date="2021" name="Hortic Res">
        <title>The domestication of Cucurbita argyrosperma as revealed by the genome of its wild relative.</title>
        <authorList>
            <person name="Barrera-Redondo J."/>
            <person name="Sanchez-de la Vega G."/>
            <person name="Aguirre-Liguori J.A."/>
            <person name="Castellanos-Morales G."/>
            <person name="Gutierrez-Guerrero Y.T."/>
            <person name="Aguirre-Dugua X."/>
            <person name="Aguirre-Planter E."/>
            <person name="Tenaillon M.I."/>
            <person name="Lira-Saade R."/>
            <person name="Eguiarte L.E."/>
        </authorList>
    </citation>
    <scope>NUCLEOTIDE SEQUENCE [LARGE SCALE GENOMIC DNA]</scope>
    <source>
        <strain evidence="4">JBR-2021</strain>
    </source>
</reference>
<accession>A0AAV6NTU7</accession>
<dbReference type="CDD" id="cd00371">
    <property type="entry name" value="HMA"/>
    <property type="match status" value="1"/>
</dbReference>
<name>A0AAV6NTU7_9ROSI</name>
<protein>
    <submittedName>
        <fullName evidence="4">Heavy metal-associated isoprenylated plant protein 37</fullName>
    </submittedName>
</protein>
<evidence type="ECO:0000259" key="3">
    <source>
        <dbReference type="PROSITE" id="PS50846"/>
    </source>
</evidence>
<evidence type="ECO:0000256" key="1">
    <source>
        <dbReference type="ARBA" id="ARBA00022723"/>
    </source>
</evidence>
<dbReference type="PROSITE" id="PS50846">
    <property type="entry name" value="HMA_2"/>
    <property type="match status" value="1"/>
</dbReference>
<dbReference type="InterPro" id="IPR006121">
    <property type="entry name" value="HMA_dom"/>
</dbReference>
<evidence type="ECO:0000256" key="2">
    <source>
        <dbReference type="SAM" id="MobiDB-lite"/>
    </source>
</evidence>
<keyword evidence="5" id="KW-1185">Reference proteome</keyword>
<dbReference type="Pfam" id="PF00403">
    <property type="entry name" value="HMA"/>
    <property type="match status" value="1"/>
</dbReference>
<comment type="caution">
    <text evidence="4">The sequence shown here is derived from an EMBL/GenBank/DDBJ whole genome shotgun (WGS) entry which is preliminary data.</text>
</comment>
<feature type="compositionally biased region" description="Basic and acidic residues" evidence="2">
    <location>
        <begin position="83"/>
        <end position="94"/>
    </location>
</feature>
<keyword evidence="1" id="KW-0479">Metal-binding</keyword>
<dbReference type="EMBL" id="JAGKQH010000004">
    <property type="protein sequence ID" value="KAG6601839.1"/>
    <property type="molecule type" value="Genomic_DNA"/>
</dbReference>
<dbReference type="Proteomes" id="UP000685013">
    <property type="component" value="Chromosome 4"/>
</dbReference>
<organism evidence="4 5">
    <name type="scientific">Cucurbita argyrosperma subsp. sororia</name>
    <dbReference type="NCBI Taxonomy" id="37648"/>
    <lineage>
        <taxon>Eukaryota</taxon>
        <taxon>Viridiplantae</taxon>
        <taxon>Streptophyta</taxon>
        <taxon>Embryophyta</taxon>
        <taxon>Tracheophyta</taxon>
        <taxon>Spermatophyta</taxon>
        <taxon>Magnoliopsida</taxon>
        <taxon>eudicotyledons</taxon>
        <taxon>Gunneridae</taxon>
        <taxon>Pentapetalae</taxon>
        <taxon>rosids</taxon>
        <taxon>fabids</taxon>
        <taxon>Cucurbitales</taxon>
        <taxon>Cucurbitaceae</taxon>
        <taxon>Cucurbiteae</taxon>
        <taxon>Cucurbita</taxon>
    </lineage>
</organism>
<gene>
    <name evidence="4" type="primary">HIPP37</name>
    <name evidence="4" type="ORF">SDJN03_07072</name>
</gene>
<dbReference type="PANTHER" id="PTHR45868:SF19">
    <property type="entry name" value="HEAVY METAL-ASSOCIATED ISOPRENYLATED PLANT PROTEIN 37"/>
    <property type="match status" value="1"/>
</dbReference>
<dbReference type="AlphaFoldDB" id="A0AAV6NTU7"/>
<dbReference type="GO" id="GO:0046872">
    <property type="term" value="F:metal ion binding"/>
    <property type="evidence" value="ECO:0007669"/>
    <property type="project" value="UniProtKB-KW"/>
</dbReference>
<feature type="region of interest" description="Disordered" evidence="2">
    <location>
        <begin position="76"/>
        <end position="102"/>
    </location>
</feature>
<feature type="non-terminal residue" evidence="4">
    <location>
        <position position="1"/>
    </location>
</feature>
<proteinExistence type="predicted"/>
<feature type="domain" description="HMA" evidence="3">
    <location>
        <begin position="12"/>
        <end position="75"/>
    </location>
</feature>
<dbReference type="PANTHER" id="PTHR45868">
    <property type="entry name" value="HEAVY METAL-ASSOCIATED ISOPRENYLATED PLANT PROTEIN 33-RELATED"/>
    <property type="match status" value="1"/>
</dbReference>
<evidence type="ECO:0000313" key="4">
    <source>
        <dbReference type="EMBL" id="KAG6601839.1"/>
    </source>
</evidence>
<evidence type="ECO:0000313" key="5">
    <source>
        <dbReference type="Proteomes" id="UP000685013"/>
    </source>
</evidence>
<sequence>MTKEDDFKLLKFQTCDLRVNIYCDGCKQKVKKLLHRIEGVFQVAIGAEDQKVTVLGSVDSATLINKLVRAGKHAELWSQKSDTSSKPKSNDHKSSNKGPKLTPLYCRDDDIDGCFGGEEGAFQFRAANLDLHRQRATPRKPIGPGQAVARKNIPSRMDQKTLEPLNMNIPQPFGMGRGSINPGEPRRANNNDLNSMMNMAGFNGGNHLNFATPSSIGVNSTNTSQGGYFSYQPSSTSGFPVATGQYHHHHHQQQQQQPLMDMNMNMNNMVNRQAMNQQPQMMYNRAQLVPPNTGYYYNYNCSPVYPSYPCAEDGHYYHGQSSNSAADMFYDENTSSSCSIMQIHSCLRKRHEKGLHRSHSLDCASDSSDFERAFQKTRLFQETIIGY</sequence>